<feature type="region of interest" description="Disordered" evidence="11">
    <location>
        <begin position="377"/>
        <end position="397"/>
    </location>
</feature>
<evidence type="ECO:0000256" key="5">
    <source>
        <dbReference type="ARBA" id="ARBA00022989"/>
    </source>
</evidence>
<comment type="subcellular location">
    <subcellularLocation>
        <location evidence="1">Cell membrane</location>
        <topology evidence="1">Multi-pass membrane protein</topology>
    </subcellularLocation>
</comment>
<evidence type="ECO:0000256" key="1">
    <source>
        <dbReference type="ARBA" id="ARBA00004651"/>
    </source>
</evidence>
<evidence type="ECO:0000256" key="12">
    <source>
        <dbReference type="SAM" id="Phobius"/>
    </source>
</evidence>
<keyword evidence="17" id="KW-1185">Reference proteome</keyword>
<dbReference type="Proteomes" id="UP000180175">
    <property type="component" value="Chromosome"/>
</dbReference>
<reference evidence="16 17" key="3">
    <citation type="journal article" date="2019" name="Int. J. Syst. Evol. Microbiol.">
        <title>Anaerobacillus isosaccharinicus sp. nov., an alkaliphilic bacterium which degrades isosaccharinic acid.</title>
        <authorList>
            <person name="Bassil N.M."/>
            <person name="Lloyd J.R."/>
        </authorList>
    </citation>
    <scope>NUCLEOTIDE SEQUENCE [LARGE SCALE GENOMIC DNA]</scope>
    <source>
        <strain evidence="16 17">NB2006</strain>
    </source>
</reference>
<dbReference type="EMBL" id="LQXD01000084">
    <property type="protein sequence ID" value="OIJ19030.1"/>
    <property type="molecule type" value="Genomic_DNA"/>
</dbReference>
<feature type="coiled-coil region" evidence="10">
    <location>
        <begin position="425"/>
        <end position="452"/>
    </location>
</feature>
<dbReference type="CDD" id="cd06225">
    <property type="entry name" value="HAMP"/>
    <property type="match status" value="1"/>
</dbReference>
<dbReference type="PANTHER" id="PTHR32089">
    <property type="entry name" value="METHYL-ACCEPTING CHEMOTAXIS PROTEIN MCPB"/>
    <property type="match status" value="1"/>
</dbReference>
<proteinExistence type="inferred from homology"/>
<reference evidence="15 17" key="1">
    <citation type="submission" date="2016-10" db="EMBL/GenBank/DDBJ databases">
        <title>Draft genome sequences of four alkaliphilic bacteria belonging to the Anaerobacillus genus.</title>
        <authorList>
            <person name="Bassil N.M."/>
            <person name="Lloyd J.R."/>
        </authorList>
    </citation>
    <scope>NUCLEOTIDE SEQUENCE [LARGE SCALE GENOMIC DNA]</scope>
    <source>
        <strain evidence="15 17">NB2006</strain>
    </source>
</reference>
<reference evidence="16" key="4">
    <citation type="submission" date="2020-10" db="EMBL/GenBank/DDBJ databases">
        <authorList>
            <person name="Bassil N.M."/>
            <person name="Lloyd J.R."/>
        </authorList>
    </citation>
    <scope>NUCLEOTIDE SEQUENCE</scope>
    <source>
        <strain evidence="16">NB2006</strain>
    </source>
</reference>
<dbReference type="OrthoDB" id="597657at2"/>
<evidence type="ECO:0000256" key="4">
    <source>
        <dbReference type="ARBA" id="ARBA00022692"/>
    </source>
</evidence>
<evidence type="ECO:0000256" key="3">
    <source>
        <dbReference type="ARBA" id="ARBA00022500"/>
    </source>
</evidence>
<dbReference type="InterPro" id="IPR033479">
    <property type="entry name" value="dCache_1"/>
</dbReference>
<evidence type="ECO:0000256" key="7">
    <source>
        <dbReference type="ARBA" id="ARBA00023224"/>
    </source>
</evidence>
<dbReference type="CDD" id="cd12912">
    <property type="entry name" value="PDC2_MCP_like"/>
    <property type="match status" value="1"/>
</dbReference>
<gene>
    <name evidence="16" type="ORF">AWH56_002545</name>
    <name evidence="15" type="ORF">AWH56_10095</name>
</gene>
<comment type="similarity">
    <text evidence="8">Belongs to the methyl-accepting chemotaxis (MCP) protein family.</text>
</comment>
<evidence type="ECO:0000256" key="6">
    <source>
        <dbReference type="ARBA" id="ARBA00023136"/>
    </source>
</evidence>
<dbReference type="PROSITE" id="PS50885">
    <property type="entry name" value="HAMP"/>
    <property type="match status" value="1"/>
</dbReference>
<feature type="domain" description="HAMP" evidence="14">
    <location>
        <begin position="312"/>
        <end position="367"/>
    </location>
</feature>
<dbReference type="GO" id="GO:0007165">
    <property type="term" value="P:signal transduction"/>
    <property type="evidence" value="ECO:0007669"/>
    <property type="project" value="UniProtKB-KW"/>
</dbReference>
<sequence length="672" mass="72627">MNSIKTKLIISFSLVILFASTSLGFFTLQNASRSIIAEAESGLHSLVTEGARLTESRIESQFRYLEGLTNIPQLVDRNALPQVKANILLNHVVDSGYIRMGIADLKGNLYLSDTYGINKQIVDISERAYYKNSLQGERQIMPPSISVNADDNGGMIMVSSIPVYFQNKVSGALVAVGGADFLNSIVDDMGYGEEGYAYIIDGTGTIIAHPNREMVTSQFNPIKDVEEDASLKSLANVFEKILVEKQGYSEYSFNGNDLYFGYAPIEGTDWFLVIAANEREVLSAIPTLQRNVGLITLIVLIISVVIAALIGNSITNPIVKIIRHSEKIASLDITENVPESLLKKKDEVGGLSQSLQTITVSLREIIGDINKSAEHVSASSEELTATSQQSASAAEEVSKTITEIASGAADQAESTEAGSSQAILLGETVEENQSFMRELNEASQKVNEVVAEGLVEIDNLTNISNESSKATKEVHEGIIKTNDSAKKISEASGVIAAIADQTNLLALNAAIEAARAGEAGKGFSVVADEIRKLAEQSTRSTQTIDEVVQELQNNAKFAVDIMDRVSEILIEQENKVKVTKGKYESIDLAMKEAQHAVEKLNVSGSEMEKMKDAIMDTLQNLSAIAEENSASTEEVSAAMEEQAASMDDISRASESLSQLSQDLQSVVSKFKI</sequence>
<feature type="transmembrane region" description="Helical" evidence="12">
    <location>
        <begin position="292"/>
        <end position="314"/>
    </location>
</feature>
<evidence type="ECO:0000256" key="11">
    <source>
        <dbReference type="SAM" id="MobiDB-lite"/>
    </source>
</evidence>
<accession>A0A1S2M3C5</accession>
<evidence type="ECO:0000256" key="2">
    <source>
        <dbReference type="ARBA" id="ARBA00022475"/>
    </source>
</evidence>
<evidence type="ECO:0000256" key="9">
    <source>
        <dbReference type="PROSITE-ProRule" id="PRU00284"/>
    </source>
</evidence>
<evidence type="ECO:0000313" key="16">
    <source>
        <dbReference type="EMBL" id="QOY36580.1"/>
    </source>
</evidence>
<name>A0A1S2M3C5_9BACI</name>
<keyword evidence="4 12" id="KW-0812">Transmembrane</keyword>
<dbReference type="Pfam" id="PF02743">
    <property type="entry name" value="dCache_1"/>
    <property type="match status" value="1"/>
</dbReference>
<evidence type="ECO:0000256" key="10">
    <source>
        <dbReference type="SAM" id="Coils"/>
    </source>
</evidence>
<dbReference type="GO" id="GO:0005886">
    <property type="term" value="C:plasma membrane"/>
    <property type="evidence" value="ECO:0007669"/>
    <property type="project" value="UniProtKB-SubCell"/>
</dbReference>
<evidence type="ECO:0000313" key="17">
    <source>
        <dbReference type="Proteomes" id="UP000180175"/>
    </source>
</evidence>
<protein>
    <submittedName>
        <fullName evidence="15">Methyl-accepting chemotaxis protein</fullName>
    </submittedName>
</protein>
<dbReference type="SUPFAM" id="SSF58104">
    <property type="entry name" value="Methyl-accepting chemotaxis protein (MCP) signaling domain"/>
    <property type="match status" value="1"/>
</dbReference>
<evidence type="ECO:0000259" key="13">
    <source>
        <dbReference type="PROSITE" id="PS50111"/>
    </source>
</evidence>
<dbReference type="PROSITE" id="PS50111">
    <property type="entry name" value="CHEMOTAXIS_TRANSDUC_2"/>
    <property type="match status" value="1"/>
</dbReference>
<dbReference type="Pfam" id="PF00015">
    <property type="entry name" value="MCPsignal"/>
    <property type="match status" value="1"/>
</dbReference>
<reference evidence="16 17" key="2">
    <citation type="journal article" date="2017" name="Genome Announc.">
        <title>Draft Genome Sequences of Four Alkaliphilic Bacteria Belonging to the Anaerobacillus Genus.</title>
        <authorList>
            <person name="Bassil N.M."/>
            <person name="Lloyd J.R."/>
        </authorList>
    </citation>
    <scope>NUCLEOTIDE SEQUENCE [LARGE SCALE GENOMIC DNA]</scope>
    <source>
        <strain evidence="16 17">NB2006</strain>
    </source>
</reference>
<dbReference type="InterPro" id="IPR004089">
    <property type="entry name" value="MCPsignal_dom"/>
</dbReference>
<keyword evidence="3" id="KW-0145">Chemotaxis</keyword>
<keyword evidence="5 12" id="KW-1133">Transmembrane helix</keyword>
<feature type="domain" description="Methyl-accepting transducer" evidence="13">
    <location>
        <begin position="386"/>
        <end position="643"/>
    </location>
</feature>
<dbReference type="SMART" id="SM00304">
    <property type="entry name" value="HAMP"/>
    <property type="match status" value="1"/>
</dbReference>
<dbReference type="AlphaFoldDB" id="A0A1S2M3C5"/>
<dbReference type="InterPro" id="IPR003660">
    <property type="entry name" value="HAMP_dom"/>
</dbReference>
<keyword evidence="6 12" id="KW-0472">Membrane</keyword>
<dbReference type="Gene3D" id="3.30.450.20">
    <property type="entry name" value="PAS domain"/>
    <property type="match status" value="1"/>
</dbReference>
<dbReference type="Gene3D" id="1.10.287.950">
    <property type="entry name" value="Methyl-accepting chemotaxis protein"/>
    <property type="match status" value="1"/>
</dbReference>
<keyword evidence="10" id="KW-0175">Coiled coil</keyword>
<dbReference type="KEGG" id="aia:AWH56_002545"/>
<dbReference type="PANTHER" id="PTHR32089:SF112">
    <property type="entry name" value="LYSOZYME-LIKE PROTEIN-RELATED"/>
    <property type="match status" value="1"/>
</dbReference>
<keyword evidence="2" id="KW-1003">Cell membrane</keyword>
<dbReference type="GO" id="GO:0006935">
    <property type="term" value="P:chemotaxis"/>
    <property type="evidence" value="ECO:0007669"/>
    <property type="project" value="UniProtKB-KW"/>
</dbReference>
<evidence type="ECO:0000259" key="14">
    <source>
        <dbReference type="PROSITE" id="PS50885"/>
    </source>
</evidence>
<organism evidence="15 17">
    <name type="scientific">Anaerobacillus isosaccharinicus</name>
    <dbReference type="NCBI Taxonomy" id="1532552"/>
    <lineage>
        <taxon>Bacteria</taxon>
        <taxon>Bacillati</taxon>
        <taxon>Bacillota</taxon>
        <taxon>Bacilli</taxon>
        <taxon>Bacillales</taxon>
        <taxon>Bacillaceae</taxon>
        <taxon>Anaerobacillus</taxon>
    </lineage>
</organism>
<evidence type="ECO:0000256" key="8">
    <source>
        <dbReference type="ARBA" id="ARBA00029447"/>
    </source>
</evidence>
<keyword evidence="7 9" id="KW-0807">Transducer</keyword>
<dbReference type="EMBL" id="CP063356">
    <property type="protein sequence ID" value="QOY36580.1"/>
    <property type="molecule type" value="Genomic_DNA"/>
</dbReference>
<dbReference type="SMART" id="SM00283">
    <property type="entry name" value="MA"/>
    <property type="match status" value="1"/>
</dbReference>
<feature type="compositionally biased region" description="Low complexity" evidence="11">
    <location>
        <begin position="384"/>
        <end position="394"/>
    </location>
</feature>
<evidence type="ECO:0000313" key="15">
    <source>
        <dbReference type="EMBL" id="OIJ19030.1"/>
    </source>
</evidence>
<dbReference type="RefSeq" id="WP_071317034.1">
    <property type="nucleotide sequence ID" value="NZ_CP063356.2"/>
</dbReference>